<dbReference type="InterPro" id="IPR036875">
    <property type="entry name" value="Znf_CCHC_sf"/>
</dbReference>
<feature type="region of interest" description="Disordered" evidence="2">
    <location>
        <begin position="201"/>
        <end position="316"/>
    </location>
</feature>
<evidence type="ECO:0000256" key="2">
    <source>
        <dbReference type="SAM" id="MobiDB-lite"/>
    </source>
</evidence>
<feature type="compositionally biased region" description="Low complexity" evidence="2">
    <location>
        <begin position="751"/>
        <end position="766"/>
    </location>
</feature>
<feature type="compositionally biased region" description="Basic and acidic residues" evidence="2">
    <location>
        <begin position="131"/>
        <end position="150"/>
    </location>
</feature>
<keyword evidence="1" id="KW-0479">Metal-binding</keyword>
<feature type="compositionally biased region" description="Polar residues" evidence="2">
    <location>
        <begin position="202"/>
        <end position="226"/>
    </location>
</feature>
<reference evidence="4" key="1">
    <citation type="journal article" date="2019" name="Sci. Rep.">
        <title>Draft genome of Tanacetum cinerariifolium, the natural source of mosquito coil.</title>
        <authorList>
            <person name="Yamashiro T."/>
            <person name="Shiraishi A."/>
            <person name="Satake H."/>
            <person name="Nakayama K."/>
        </authorList>
    </citation>
    <scope>NUCLEOTIDE SEQUENCE</scope>
</reference>
<dbReference type="Pfam" id="PF25597">
    <property type="entry name" value="SH3_retrovirus"/>
    <property type="match status" value="1"/>
</dbReference>
<organism evidence="4">
    <name type="scientific">Tanacetum cinerariifolium</name>
    <name type="common">Dalmatian daisy</name>
    <name type="synonym">Chrysanthemum cinerariifolium</name>
    <dbReference type="NCBI Taxonomy" id="118510"/>
    <lineage>
        <taxon>Eukaryota</taxon>
        <taxon>Viridiplantae</taxon>
        <taxon>Streptophyta</taxon>
        <taxon>Embryophyta</taxon>
        <taxon>Tracheophyta</taxon>
        <taxon>Spermatophyta</taxon>
        <taxon>Magnoliopsida</taxon>
        <taxon>eudicotyledons</taxon>
        <taxon>Gunneridae</taxon>
        <taxon>Pentapetalae</taxon>
        <taxon>asterids</taxon>
        <taxon>campanulids</taxon>
        <taxon>Asterales</taxon>
        <taxon>Asteraceae</taxon>
        <taxon>Asteroideae</taxon>
        <taxon>Anthemideae</taxon>
        <taxon>Anthemidinae</taxon>
        <taxon>Tanacetum</taxon>
    </lineage>
</organism>
<dbReference type="GO" id="GO:0003676">
    <property type="term" value="F:nucleic acid binding"/>
    <property type="evidence" value="ECO:0007669"/>
    <property type="project" value="InterPro"/>
</dbReference>
<feature type="region of interest" description="Disordered" evidence="2">
    <location>
        <begin position="612"/>
        <end position="638"/>
    </location>
</feature>
<evidence type="ECO:0000256" key="1">
    <source>
        <dbReference type="PROSITE-ProRule" id="PRU00047"/>
    </source>
</evidence>
<feature type="compositionally biased region" description="Polar residues" evidence="2">
    <location>
        <begin position="273"/>
        <end position="287"/>
    </location>
</feature>
<dbReference type="GO" id="GO:0003964">
    <property type="term" value="F:RNA-directed DNA polymerase activity"/>
    <property type="evidence" value="ECO:0007669"/>
    <property type="project" value="UniProtKB-KW"/>
</dbReference>
<dbReference type="PANTHER" id="PTHR11439">
    <property type="entry name" value="GAG-POL-RELATED RETROTRANSPOSON"/>
    <property type="match status" value="1"/>
</dbReference>
<feature type="compositionally biased region" description="Polar residues" evidence="2">
    <location>
        <begin position="620"/>
        <end position="638"/>
    </location>
</feature>
<dbReference type="PROSITE" id="PS50158">
    <property type="entry name" value="ZF_CCHC"/>
    <property type="match status" value="1"/>
</dbReference>
<feature type="region of interest" description="Disordered" evidence="2">
    <location>
        <begin position="751"/>
        <end position="771"/>
    </location>
</feature>
<dbReference type="InterPro" id="IPR001878">
    <property type="entry name" value="Znf_CCHC"/>
</dbReference>
<proteinExistence type="predicted"/>
<sequence>MTFISSAKHSSGNEDGNTTCVPTASTNVPIASASVATISQDTTCAYIASQSSGSQIKFEDINQIDEDDMEEMDIKWNMALLSMRTDKFWKKTGKKISIQGSDVAGFYNSKVECFNCHKMGHFARECGAPKNQDRGRRDNYRQGSKAEEQAPKALMAIDERSDKNKEGLGYSAVPPPPAQLYLSPKKDLSWTGLLECADDTVTDYSRPSPTVESTSGDDQNRNSSVFETVPSPITPKPFIKFMKPKDSQSKSKIGKTESPKTPPVKSFPPVNRKFSTGSRNFPTTNRKFPTASRKFPTGSTKCSTADMGMKGKAGSSQNNIDDKGYWDSGCSRHMTGNISYLSDYELFDEGYVTFGQGGCKITGKGTIKTGKLEFENVYFMKDLKYNMFSVSQIYDNKNSDLFTDSECIVLGKDFKLLYDANILLRTPRQHNMYSIDLNNIVPHRDPTCLVAKASADEFNKSHNKTPYELFNGRSPAIGFLIPFGCHIMILNTLENLGKFEEKGDEGYFIGYLMSSKAYKVFNKRTRRVEENLHIEFLENKAIEKGDGPNWLFDIDSLTKSMNYMPVDACTISTNLSGTKDASSQEVKKNVYSLRYIALPNWAHDALLEYSSSKPQDHCSSEVSEGSGNPNPTASTSNPLADQMKTLTVETPIPTVIETPSLDNILSLTNRFEDILGVTTNSDESNGVEVDISNMETAITASPTVTPPNWVTAEYGSGATEVPEGSGNLNLTASTSNPPADLMETLTVETPIPTVSSPVPTTYSTDSQEPPSDARLISKRVANQVETPSLDNILSLTNRFEDILGVTSNSDESNGVEADISNMEIAITASPDHPKKPKKTSDALQDPSWVEAMQEELPQFKIQNVWTLVDCPKGVRPIGKKWVLKNKKDESGIVIRNKARLVAQGYTQEEVIDYDEVFAPIARIKAIILFLAYALFMGFTVYQMDVKSAFLYGTIDEEKEDGIFLSQDKYVGDILKKFGYSDVKSSNTPMDKENHWGKDGTGKDVDLHLYRSMIGSLMYLTRSRPDIMFAVCACARHQVTPKESYSDCDYGGATQDRKSTTGGCQILGRWLISWQCKKQTIMATSKTKAKYVAAASCCGQVLWIQNQLLDYGHHFIIDCSEKKLIIVNHIHTDENAADLLTKPFDAGRF</sequence>
<evidence type="ECO:0000313" key="4">
    <source>
        <dbReference type="EMBL" id="GEU57824.1"/>
    </source>
</evidence>
<accession>A0A6L2LC96</accession>
<dbReference type="CDD" id="cd09272">
    <property type="entry name" value="RNase_HI_RT_Ty1"/>
    <property type="match status" value="1"/>
</dbReference>
<feature type="region of interest" description="Disordered" evidence="2">
    <location>
        <begin position="127"/>
        <end position="153"/>
    </location>
</feature>
<gene>
    <name evidence="4" type="ORF">Tci_029802</name>
</gene>
<dbReference type="SMART" id="SM00343">
    <property type="entry name" value="ZnF_C2HC"/>
    <property type="match status" value="1"/>
</dbReference>
<name>A0A6L2LC96_TANCI</name>
<dbReference type="SUPFAM" id="SSF57756">
    <property type="entry name" value="Retrovirus zinc finger-like domains"/>
    <property type="match status" value="1"/>
</dbReference>
<comment type="caution">
    <text evidence="4">The sequence shown here is derived from an EMBL/GenBank/DDBJ whole genome shotgun (WGS) entry which is preliminary data.</text>
</comment>
<dbReference type="Pfam" id="PF22936">
    <property type="entry name" value="Pol_BBD"/>
    <property type="match status" value="1"/>
</dbReference>
<dbReference type="InterPro" id="IPR054722">
    <property type="entry name" value="PolX-like_BBD"/>
</dbReference>
<keyword evidence="1" id="KW-0863">Zinc-finger</keyword>
<dbReference type="InterPro" id="IPR057670">
    <property type="entry name" value="SH3_retrovirus"/>
</dbReference>
<feature type="domain" description="CCHC-type" evidence="3">
    <location>
        <begin position="113"/>
        <end position="126"/>
    </location>
</feature>
<keyword evidence="4" id="KW-0808">Transferase</keyword>
<feature type="compositionally biased region" description="Basic and acidic residues" evidence="2">
    <location>
        <begin position="243"/>
        <end position="258"/>
    </location>
</feature>
<dbReference type="Pfam" id="PF07727">
    <property type="entry name" value="RVT_2"/>
    <property type="match status" value="1"/>
</dbReference>
<dbReference type="GO" id="GO:0008270">
    <property type="term" value="F:zinc ion binding"/>
    <property type="evidence" value="ECO:0007669"/>
    <property type="project" value="UniProtKB-KW"/>
</dbReference>
<dbReference type="Gene3D" id="4.10.60.10">
    <property type="entry name" value="Zinc finger, CCHC-type"/>
    <property type="match status" value="1"/>
</dbReference>
<dbReference type="AlphaFoldDB" id="A0A6L2LC96"/>
<keyword evidence="4" id="KW-0695">RNA-directed DNA polymerase</keyword>
<keyword evidence="4" id="KW-0548">Nucleotidyltransferase</keyword>
<dbReference type="PANTHER" id="PTHR11439:SF495">
    <property type="entry name" value="REVERSE TRANSCRIPTASE, RNA-DEPENDENT DNA POLYMERASE-RELATED"/>
    <property type="match status" value="1"/>
</dbReference>
<dbReference type="InterPro" id="IPR013103">
    <property type="entry name" value="RVT_2"/>
</dbReference>
<protein>
    <submittedName>
        <fullName evidence="4">Ribonuclease H-like domain, reverse transcriptase, RNA-dependent DNA polymerase</fullName>
    </submittedName>
</protein>
<evidence type="ECO:0000259" key="3">
    <source>
        <dbReference type="PROSITE" id="PS50158"/>
    </source>
</evidence>
<keyword evidence="1" id="KW-0862">Zinc</keyword>
<dbReference type="EMBL" id="BKCJ010003898">
    <property type="protein sequence ID" value="GEU57824.1"/>
    <property type="molecule type" value="Genomic_DNA"/>
</dbReference>